<gene>
    <name evidence="1" type="ORF">LA521A_33400</name>
</gene>
<evidence type="ECO:0000313" key="2">
    <source>
        <dbReference type="Proteomes" id="UP001317822"/>
    </source>
</evidence>
<organism evidence="1 2">
    <name type="scientific">Lysobacter auxotrophicus</name>
    <dbReference type="NCBI Taxonomy" id="2992573"/>
    <lineage>
        <taxon>Bacteria</taxon>
        <taxon>Pseudomonadati</taxon>
        <taxon>Pseudomonadota</taxon>
        <taxon>Gammaproteobacteria</taxon>
        <taxon>Lysobacterales</taxon>
        <taxon>Lysobacteraceae</taxon>
        <taxon>Lysobacter</taxon>
    </lineage>
</organism>
<dbReference type="RefSeq" id="WP_281780015.1">
    <property type="nucleotide sequence ID" value="NZ_AP027041.1"/>
</dbReference>
<keyword evidence="2" id="KW-1185">Reference proteome</keyword>
<dbReference type="Proteomes" id="UP001317822">
    <property type="component" value="Chromosome"/>
</dbReference>
<proteinExistence type="predicted"/>
<dbReference type="EMBL" id="AP027041">
    <property type="protein sequence ID" value="BDU18139.1"/>
    <property type="molecule type" value="Genomic_DNA"/>
</dbReference>
<reference evidence="1 2" key="1">
    <citation type="journal article" date="2023" name="Int. J. Syst. Evol. Microbiol.">
        <title>Physiological and genomic analyses of cobalamin (vitamin B12)-auxotrophy of Lysobacter auxotrophicus sp. nov., a methionine-auxotrophic chitinolytic bacterium isolated from chitin-treated soil.</title>
        <authorList>
            <person name="Saito A."/>
            <person name="Dohra H."/>
            <person name="Hamada M."/>
            <person name="Moriuchi R."/>
            <person name="Kotsuchibashi Y."/>
            <person name="Mori K."/>
        </authorList>
    </citation>
    <scope>NUCLEOTIDE SEQUENCE [LARGE SCALE GENOMIC DNA]</scope>
    <source>
        <strain evidence="1 2">5-21a</strain>
    </source>
</reference>
<sequence>MIDRNSNPMGWSLLLSDLEDAHEHLGQLIREIQAGPEYGEPELRVDLGHVYAHLNRAWRRRNVPEDFTEAEWGPAGQFPEDLEPAA</sequence>
<protein>
    <submittedName>
        <fullName evidence="1">Uncharacterized protein</fullName>
    </submittedName>
</protein>
<name>A0ABM8DHP2_9GAMM</name>
<accession>A0ABM8DHP2</accession>
<evidence type="ECO:0000313" key="1">
    <source>
        <dbReference type="EMBL" id="BDU18139.1"/>
    </source>
</evidence>